<keyword evidence="15" id="KW-1185">Reference proteome</keyword>
<feature type="region of interest" description="Disordered" evidence="12">
    <location>
        <begin position="47"/>
        <end position="85"/>
    </location>
</feature>
<keyword evidence="6" id="KW-0547">Nucleotide-binding</keyword>
<evidence type="ECO:0000256" key="3">
    <source>
        <dbReference type="ARBA" id="ARBA00022527"/>
    </source>
</evidence>
<evidence type="ECO:0000256" key="5">
    <source>
        <dbReference type="ARBA" id="ARBA00022723"/>
    </source>
</evidence>
<dbReference type="InterPro" id="IPR051272">
    <property type="entry name" value="RIO-type_Ser/Thr_kinase"/>
</dbReference>
<dbReference type="AlphaFoldDB" id="A0A1J7C6E0"/>
<organism evidence="14 15">
    <name type="scientific">Mangrovactinospora gilvigrisea</name>
    <dbReference type="NCBI Taxonomy" id="1428644"/>
    <lineage>
        <taxon>Bacteria</taxon>
        <taxon>Bacillati</taxon>
        <taxon>Actinomycetota</taxon>
        <taxon>Actinomycetes</taxon>
        <taxon>Kitasatosporales</taxon>
        <taxon>Streptomycetaceae</taxon>
        <taxon>Mangrovactinospora</taxon>
    </lineage>
</organism>
<gene>
    <name evidence="14" type="ORF">BIV57_12410</name>
</gene>
<accession>A0A1J7C6E0</accession>
<evidence type="ECO:0000313" key="14">
    <source>
        <dbReference type="EMBL" id="OIV37128.1"/>
    </source>
</evidence>
<dbReference type="RefSeq" id="WP_071656862.1">
    <property type="nucleotide sequence ID" value="NZ_MLCF01000062.1"/>
</dbReference>
<evidence type="ECO:0000256" key="10">
    <source>
        <dbReference type="ARBA" id="ARBA00047899"/>
    </source>
</evidence>
<dbReference type="InterPro" id="IPR011009">
    <property type="entry name" value="Kinase-like_dom_sf"/>
</dbReference>
<evidence type="ECO:0000256" key="12">
    <source>
        <dbReference type="SAM" id="MobiDB-lite"/>
    </source>
</evidence>
<sequence>MAKHGNPRNTEDAESFTRIHTREHRDRRSADDAAALDDAFAAYAATNWPGLAGETQDDDPQQLPPGMRWTTWDSSTPLERGPKPRPDWVITELAAQDTEYGVLKTGKEADVHLIERAVPDTDRRTLMAAKRYRDTKHRMFHRDSGYLEGRRGRDSRVSRAVSKRSAFGMQAIAGQWAAAEFDALCRLWRAGAAVPYPVQIVGTEILMEFIGEEDGTASLRLAQLRPDPELLEDLWEQLIEAMSLLAREGWAHGDLSAYNLLVQGGRRLVMIDVPQVIDVVANPRGLSFLERDVRNVGRWFSSHGLPEERVEQLMARVAQDAGLAR</sequence>
<dbReference type="SMART" id="SM00090">
    <property type="entry name" value="RIO"/>
    <property type="match status" value="1"/>
</dbReference>
<evidence type="ECO:0000256" key="9">
    <source>
        <dbReference type="ARBA" id="ARBA00022842"/>
    </source>
</evidence>
<keyword evidence="8" id="KW-0067">ATP-binding</keyword>
<evidence type="ECO:0000313" key="15">
    <source>
        <dbReference type="Proteomes" id="UP000243342"/>
    </source>
</evidence>
<evidence type="ECO:0000256" key="7">
    <source>
        <dbReference type="ARBA" id="ARBA00022777"/>
    </source>
</evidence>
<dbReference type="EMBL" id="MLCF01000062">
    <property type="protein sequence ID" value="OIV37128.1"/>
    <property type="molecule type" value="Genomic_DNA"/>
</dbReference>
<dbReference type="SUPFAM" id="SSF56112">
    <property type="entry name" value="Protein kinase-like (PK-like)"/>
    <property type="match status" value="1"/>
</dbReference>
<comment type="catalytic activity">
    <reaction evidence="10">
        <text>L-threonyl-[protein] + ATP = O-phospho-L-threonyl-[protein] + ADP + H(+)</text>
        <dbReference type="Rhea" id="RHEA:46608"/>
        <dbReference type="Rhea" id="RHEA-COMP:11060"/>
        <dbReference type="Rhea" id="RHEA-COMP:11605"/>
        <dbReference type="ChEBI" id="CHEBI:15378"/>
        <dbReference type="ChEBI" id="CHEBI:30013"/>
        <dbReference type="ChEBI" id="CHEBI:30616"/>
        <dbReference type="ChEBI" id="CHEBI:61977"/>
        <dbReference type="ChEBI" id="CHEBI:456216"/>
        <dbReference type="EC" id="2.7.11.1"/>
    </reaction>
</comment>
<dbReference type="Pfam" id="PF01163">
    <property type="entry name" value="RIO1"/>
    <property type="match status" value="1"/>
</dbReference>
<name>A0A1J7C6E0_9ACTN</name>
<dbReference type="GO" id="GO:0004674">
    <property type="term" value="F:protein serine/threonine kinase activity"/>
    <property type="evidence" value="ECO:0007669"/>
    <property type="project" value="UniProtKB-KW"/>
</dbReference>
<dbReference type="STRING" id="1428644.BIV57_12410"/>
<proteinExistence type="inferred from homology"/>
<evidence type="ECO:0000256" key="4">
    <source>
        <dbReference type="ARBA" id="ARBA00022679"/>
    </source>
</evidence>
<keyword evidence="3" id="KW-0723">Serine/threonine-protein kinase</keyword>
<comment type="catalytic activity">
    <reaction evidence="11">
        <text>L-seryl-[protein] + ATP = O-phospho-L-seryl-[protein] + ADP + H(+)</text>
        <dbReference type="Rhea" id="RHEA:17989"/>
        <dbReference type="Rhea" id="RHEA-COMP:9863"/>
        <dbReference type="Rhea" id="RHEA-COMP:11604"/>
        <dbReference type="ChEBI" id="CHEBI:15378"/>
        <dbReference type="ChEBI" id="CHEBI:29999"/>
        <dbReference type="ChEBI" id="CHEBI:30616"/>
        <dbReference type="ChEBI" id="CHEBI:83421"/>
        <dbReference type="ChEBI" id="CHEBI:456216"/>
        <dbReference type="EC" id="2.7.11.1"/>
    </reaction>
</comment>
<comment type="caution">
    <text evidence="14">The sequence shown here is derived from an EMBL/GenBank/DDBJ whole genome shotgun (WGS) entry which is preliminary data.</text>
</comment>
<keyword evidence="7 14" id="KW-0418">Kinase</keyword>
<evidence type="ECO:0000259" key="13">
    <source>
        <dbReference type="SMART" id="SM00090"/>
    </source>
</evidence>
<keyword evidence="5" id="KW-0479">Metal-binding</keyword>
<dbReference type="GO" id="GO:0005524">
    <property type="term" value="F:ATP binding"/>
    <property type="evidence" value="ECO:0007669"/>
    <property type="project" value="UniProtKB-KW"/>
</dbReference>
<keyword evidence="9" id="KW-0460">Magnesium</keyword>
<dbReference type="PANTHER" id="PTHR45723">
    <property type="entry name" value="SERINE/THREONINE-PROTEIN KINASE RIO1"/>
    <property type="match status" value="1"/>
</dbReference>
<feature type="domain" description="RIO kinase" evidence="13">
    <location>
        <begin position="84"/>
        <end position="319"/>
    </location>
</feature>
<dbReference type="EC" id="2.7.11.1" evidence="2"/>
<evidence type="ECO:0000256" key="6">
    <source>
        <dbReference type="ARBA" id="ARBA00022741"/>
    </source>
</evidence>
<protein>
    <recommendedName>
        <fullName evidence="2">non-specific serine/threonine protein kinase</fullName>
        <ecNumber evidence="2">2.7.11.1</ecNumber>
    </recommendedName>
</protein>
<keyword evidence="4" id="KW-0808">Transferase</keyword>
<feature type="region of interest" description="Disordered" evidence="12">
    <location>
        <begin position="1"/>
        <end position="33"/>
    </location>
</feature>
<dbReference type="Gene3D" id="3.30.200.20">
    <property type="entry name" value="Phosphorylase Kinase, domain 1"/>
    <property type="match status" value="1"/>
</dbReference>
<evidence type="ECO:0000256" key="2">
    <source>
        <dbReference type="ARBA" id="ARBA00012513"/>
    </source>
</evidence>
<dbReference type="InterPro" id="IPR018934">
    <property type="entry name" value="RIO_dom"/>
</dbReference>
<dbReference type="Gene3D" id="1.10.510.10">
    <property type="entry name" value="Transferase(Phosphotransferase) domain 1"/>
    <property type="match status" value="1"/>
</dbReference>
<dbReference type="GO" id="GO:0046872">
    <property type="term" value="F:metal ion binding"/>
    <property type="evidence" value="ECO:0007669"/>
    <property type="project" value="UniProtKB-KW"/>
</dbReference>
<dbReference type="InterPro" id="IPR000687">
    <property type="entry name" value="RIO_kinase"/>
</dbReference>
<dbReference type="Proteomes" id="UP000243342">
    <property type="component" value="Unassembled WGS sequence"/>
</dbReference>
<evidence type="ECO:0000256" key="1">
    <source>
        <dbReference type="ARBA" id="ARBA00009196"/>
    </source>
</evidence>
<evidence type="ECO:0000256" key="11">
    <source>
        <dbReference type="ARBA" id="ARBA00048679"/>
    </source>
</evidence>
<comment type="similarity">
    <text evidence="1">Belongs to the protein kinase superfamily. RIO-type Ser/Thr kinase family.</text>
</comment>
<reference evidence="14 15" key="1">
    <citation type="submission" date="2016-10" db="EMBL/GenBank/DDBJ databases">
        <title>Genome sequence of Streptomyces gilvigriseus MUSC 26.</title>
        <authorList>
            <person name="Lee L.-H."/>
            <person name="Ser H.-L."/>
        </authorList>
    </citation>
    <scope>NUCLEOTIDE SEQUENCE [LARGE SCALE GENOMIC DNA]</scope>
    <source>
        <strain evidence="14 15">MUSC 26</strain>
    </source>
</reference>
<evidence type="ECO:0000256" key="8">
    <source>
        <dbReference type="ARBA" id="ARBA00022840"/>
    </source>
</evidence>